<sequence length="128" mass="14793">MAIIKTVNSQNNKTNSNQRRARAEIDTTGRRHIFQIRGGPYQISRRTNASSKSSDTNEKNSCKRCVISEQLLNIFDTRLAEIQTKIDTISGTQRKLQSNQNFYRYQYETKFSRMNIDDLIKLSAKIGN</sequence>
<accession>A0A9N9CS98</accession>
<dbReference type="OrthoDB" id="2357415at2759"/>
<reference evidence="2" key="1">
    <citation type="submission" date="2021-06" db="EMBL/GenBank/DDBJ databases">
        <authorList>
            <person name="Kallberg Y."/>
            <person name="Tangrot J."/>
            <person name="Rosling A."/>
        </authorList>
    </citation>
    <scope>NUCLEOTIDE SEQUENCE</scope>
    <source>
        <strain evidence="2">MT106</strain>
    </source>
</reference>
<feature type="compositionally biased region" description="Polar residues" evidence="1">
    <location>
        <begin position="1"/>
        <end position="18"/>
    </location>
</feature>
<dbReference type="Proteomes" id="UP000789831">
    <property type="component" value="Unassembled WGS sequence"/>
</dbReference>
<dbReference type="AlphaFoldDB" id="A0A9N9CS98"/>
<evidence type="ECO:0000256" key="1">
    <source>
        <dbReference type="SAM" id="MobiDB-lite"/>
    </source>
</evidence>
<feature type="region of interest" description="Disordered" evidence="1">
    <location>
        <begin position="37"/>
        <end position="59"/>
    </location>
</feature>
<evidence type="ECO:0000313" key="3">
    <source>
        <dbReference type="Proteomes" id="UP000789831"/>
    </source>
</evidence>
<protein>
    <submittedName>
        <fullName evidence="2">506_t:CDS:1</fullName>
    </submittedName>
</protein>
<comment type="caution">
    <text evidence="2">The sequence shown here is derived from an EMBL/GenBank/DDBJ whole genome shotgun (WGS) entry which is preliminary data.</text>
</comment>
<feature type="region of interest" description="Disordered" evidence="1">
    <location>
        <begin position="1"/>
        <end position="24"/>
    </location>
</feature>
<keyword evidence="3" id="KW-1185">Reference proteome</keyword>
<evidence type="ECO:0000313" key="2">
    <source>
        <dbReference type="EMBL" id="CAG8610258.1"/>
    </source>
</evidence>
<feature type="compositionally biased region" description="Polar residues" evidence="1">
    <location>
        <begin position="44"/>
        <end position="54"/>
    </location>
</feature>
<gene>
    <name evidence="2" type="ORF">AGERDE_LOCUS9556</name>
</gene>
<dbReference type="EMBL" id="CAJVPL010002436">
    <property type="protein sequence ID" value="CAG8610258.1"/>
    <property type="molecule type" value="Genomic_DNA"/>
</dbReference>
<organism evidence="2 3">
    <name type="scientific">Ambispora gerdemannii</name>
    <dbReference type="NCBI Taxonomy" id="144530"/>
    <lineage>
        <taxon>Eukaryota</taxon>
        <taxon>Fungi</taxon>
        <taxon>Fungi incertae sedis</taxon>
        <taxon>Mucoromycota</taxon>
        <taxon>Glomeromycotina</taxon>
        <taxon>Glomeromycetes</taxon>
        <taxon>Archaeosporales</taxon>
        <taxon>Ambisporaceae</taxon>
        <taxon>Ambispora</taxon>
    </lineage>
</organism>
<proteinExistence type="predicted"/>
<name>A0A9N9CS98_9GLOM</name>